<evidence type="ECO:0000313" key="2">
    <source>
        <dbReference type="EMBL" id="KAG5473482.1"/>
    </source>
</evidence>
<evidence type="ECO:0000256" key="1">
    <source>
        <dbReference type="SAM" id="MobiDB-lite"/>
    </source>
</evidence>
<feature type="region of interest" description="Disordered" evidence="1">
    <location>
        <begin position="913"/>
        <end position="948"/>
    </location>
</feature>
<gene>
    <name evidence="2" type="ORF">LSCM4_03550</name>
</gene>
<feature type="compositionally biased region" description="Polar residues" evidence="1">
    <location>
        <begin position="508"/>
        <end position="523"/>
    </location>
</feature>
<accession>A0A836KHY9</accession>
<feature type="compositionally biased region" description="Low complexity" evidence="1">
    <location>
        <begin position="466"/>
        <end position="478"/>
    </location>
</feature>
<feature type="region of interest" description="Disordered" evidence="1">
    <location>
        <begin position="338"/>
        <end position="393"/>
    </location>
</feature>
<proteinExistence type="predicted"/>
<comment type="caution">
    <text evidence="2">The sequence shown here is derived from an EMBL/GenBank/DDBJ whole genome shotgun (WGS) entry which is preliminary data.</text>
</comment>
<feature type="region of interest" description="Disordered" evidence="1">
    <location>
        <begin position="209"/>
        <end position="246"/>
    </location>
</feature>
<protein>
    <submittedName>
        <fullName evidence="2">Uncharacterized protein</fullName>
    </submittedName>
</protein>
<dbReference type="AlphaFoldDB" id="A0A836KHY9"/>
<feature type="region of interest" description="Disordered" evidence="1">
    <location>
        <begin position="445"/>
        <end position="547"/>
    </location>
</feature>
<reference evidence="3" key="2">
    <citation type="journal article" date="2021" name="Sci. Data">
        <title>Chromosome-scale genome sequencing, assembly and annotation of six genomes from subfamily Leishmaniinae.</title>
        <authorList>
            <person name="Almutairi H."/>
            <person name="Urbaniak M.D."/>
            <person name="Bates M.D."/>
            <person name="Jariyapan N."/>
            <person name="Kwakye-Nuako G."/>
            <person name="Thomaz Soccol V."/>
            <person name="Al-Salem W.S."/>
            <person name="Dillon R.J."/>
            <person name="Bates P.A."/>
            <person name="Gatherer D."/>
        </authorList>
    </citation>
    <scope>NUCLEOTIDE SEQUENCE [LARGE SCALE GENOMIC DNA]</scope>
</reference>
<dbReference type="KEGG" id="loi:92359482"/>
<sequence length="980" mass="103344">MEASSALFPVASAAPTHVEVKFASEDALVPSPKALIGTTDEGGRAPRNRESRRIQFLDDGKLFEGHFTVQSRNLKSIIQYLVDRQNEQDVIIRDLQKQVHLLRNRNLKAKQRAGGDGGTRLLANAASGEAAIGRDVGGRVKRIEQFLQLWGVRLAEVAELVEEHGDPVITPDAYTSYLVDLPAFRFTRCEARAFMVSANQQPIVNTAAAASDTAARRRNNTPKPETVSAGSFSEPEKKSDDGATKEALEKATAALEKAEMLLEELRSASARAPLSSSKAHRTEGPAPDPAKSSSGGSAVDHEARAEIEELGDYVTRRFQELETQSIMTAASVARAAAAPRAEKSDGSTGGSGGGAGAAVAKVASSRPKHAPTKKSAGNVISPTSEPALPPVPHMVSGEVVDTVAREDAAMSLDLLEELEVTMERRFKEVNSVLASIAVRTVAMAKNSSGGPSSVAESETQQQRCGSASSLRSATSKSRPTPPGKRTGKNAEAKPIGEDIAAEGEDSRMPTSASHIPPSTSKVSRPTKGKPKQIASDPAGPLIPSAGVDPVAREETAALSDRVSDLEEELLERWQAMDERLRIIGRAAMKQAAANTAAGPGGTAVTAVNRAPVVDRKAREDAALSLMRLQQLERELAQLKRQWGSEGTAARSVLGIADPFAGITEPQLAMPIVSTEPSAPLRDTYGSKVADLEKEVEQRMADVNQAIAQLRGGVMPAQVRDDSGQAGALSDLHALAWMGSSSAPAEGIEILPDQPQAHSSAAASPSASSAQSHLILRATDAEEPPAVAVECDLSKADSSQLDVAYQLLRSFGYRKSSEMEHFTDHPMGGTSPGLKRMTISRLRSPDAPTFGSLLVRRAVVDLPAHNTADVAEEAVSAAGKCISVQSSAAAAAPLAADTQCEAVAAGRSSYVETRTFSASPPPGVPKGRSTRVRMPEARGEPSAARGSPCQHRREALGHTEPCLVVNCVWCNADKAAEPAFT</sequence>
<reference evidence="3" key="1">
    <citation type="journal article" date="2021" name="Microbiol. Resour. Announc.">
        <title>LGAAP: Leishmaniinae Genome Assembly and Annotation Pipeline.</title>
        <authorList>
            <person name="Almutairi H."/>
            <person name="Urbaniak M.D."/>
            <person name="Bates M.D."/>
            <person name="Jariyapan N."/>
            <person name="Kwakye-Nuako G."/>
            <person name="Thomaz-Soccol V."/>
            <person name="Al-Salem W.S."/>
            <person name="Dillon R.J."/>
            <person name="Bates P.A."/>
            <person name="Gatherer D."/>
        </authorList>
    </citation>
    <scope>NUCLEOTIDE SEQUENCE [LARGE SCALE GENOMIC DNA]</scope>
</reference>
<keyword evidence="3" id="KW-1185">Reference proteome</keyword>
<feature type="compositionally biased region" description="Low complexity" evidence="1">
    <location>
        <begin position="268"/>
        <end position="277"/>
    </location>
</feature>
<dbReference type="SMR" id="A0A836KHY9"/>
<organism evidence="2 3">
    <name type="scientific">Leishmania orientalis</name>
    <dbReference type="NCBI Taxonomy" id="2249476"/>
    <lineage>
        <taxon>Eukaryota</taxon>
        <taxon>Discoba</taxon>
        <taxon>Euglenozoa</taxon>
        <taxon>Kinetoplastea</taxon>
        <taxon>Metakinetoplastina</taxon>
        <taxon>Trypanosomatida</taxon>
        <taxon>Trypanosomatidae</taxon>
        <taxon>Leishmaniinae</taxon>
        <taxon>Leishmania</taxon>
    </lineage>
</organism>
<evidence type="ECO:0000313" key="3">
    <source>
        <dbReference type="Proteomes" id="UP000674143"/>
    </source>
</evidence>
<feature type="compositionally biased region" description="Basic and acidic residues" evidence="1">
    <location>
        <begin position="234"/>
        <end position="246"/>
    </location>
</feature>
<dbReference type="GeneID" id="92359482"/>
<feature type="region of interest" description="Disordered" evidence="1">
    <location>
        <begin position="268"/>
        <end position="300"/>
    </location>
</feature>
<feature type="compositionally biased region" description="Gly residues" evidence="1">
    <location>
        <begin position="347"/>
        <end position="356"/>
    </location>
</feature>
<dbReference type="EMBL" id="JAFHLR010000029">
    <property type="protein sequence ID" value="KAG5473482.1"/>
    <property type="molecule type" value="Genomic_DNA"/>
</dbReference>
<feature type="compositionally biased region" description="Polar residues" evidence="1">
    <location>
        <begin position="445"/>
        <end position="465"/>
    </location>
</feature>
<name>A0A836KHY9_9TRYP</name>
<dbReference type="Proteomes" id="UP000674143">
    <property type="component" value="Unassembled WGS sequence"/>
</dbReference>
<dbReference type="RefSeq" id="XP_067061485.1">
    <property type="nucleotide sequence ID" value="XM_067205548.1"/>
</dbReference>